<evidence type="ECO:0000313" key="3">
    <source>
        <dbReference type="EMBL" id="BDD02118.1"/>
    </source>
</evidence>
<keyword evidence="3" id="KW-0614">Plasmid</keyword>
<organism evidence="3 4">
    <name type="scientific">Persicobacter psychrovividus</name>
    <dbReference type="NCBI Taxonomy" id="387638"/>
    <lineage>
        <taxon>Bacteria</taxon>
        <taxon>Pseudomonadati</taxon>
        <taxon>Bacteroidota</taxon>
        <taxon>Cytophagia</taxon>
        <taxon>Cytophagales</taxon>
        <taxon>Persicobacteraceae</taxon>
        <taxon>Persicobacter</taxon>
    </lineage>
</organism>
<feature type="chain" id="PRO_5045028749" evidence="1">
    <location>
        <begin position="23"/>
        <end position="406"/>
    </location>
</feature>
<keyword evidence="1" id="KW-0732">Signal</keyword>
<evidence type="ECO:0000313" key="2">
    <source>
        <dbReference type="EMBL" id="BDD01874.1"/>
    </source>
</evidence>
<dbReference type="InterPro" id="IPR045748">
    <property type="entry name" value="DcaP"/>
</dbReference>
<dbReference type="SUPFAM" id="SSF56935">
    <property type="entry name" value="Porins"/>
    <property type="match status" value="1"/>
</dbReference>
<name>A0ABN6LG25_9BACT</name>
<sequence>MSNIFKLALSLLLLFGLQQNVAAQNNFHNLRGSEEDSVMTTNFPGAWKLPGTDMYMKFGGYFRLDAIYDLTGAGSRNQLLMGQIPVHGTPAANAGPFFNMHLRETRFNFDIRRKTSLGKDLKFFMEFDFFDESLHAGVPRLRHAFVKYGNLLIGQTWTNLSDLRVFPFIMDFSAGDALFGGRSMQVRYEQNFYKTWQYGVALEMPSLGGIYNPYELAGETMPVMPLLSARITNNKKDGSMMMFGGQMQQVRWYGLKEGPNATAIGYGLVFNGRQMITDRLFGTWHAAYNKGLTNQILIFGGTDQGAVLNPDGTLDTEEAITLALGGGYKITQKVSANVAVAYLKRGELAEREEPTLNTGLMGHANLIWNIDKQTTTGVEYGWGNVANLDGAKGHASRWQVMIKYAF</sequence>
<dbReference type="Proteomes" id="UP001354989">
    <property type="component" value="Plasmid pPP4"/>
</dbReference>
<evidence type="ECO:0000313" key="4">
    <source>
        <dbReference type="Proteomes" id="UP001354989"/>
    </source>
</evidence>
<gene>
    <name evidence="2" type="ORF">PEPS_41540</name>
    <name evidence="3" type="ORF">PEPS_43980</name>
</gene>
<dbReference type="EMBL" id="AP025296">
    <property type="protein sequence ID" value="BDD01874.1"/>
    <property type="molecule type" value="Genomic_DNA"/>
</dbReference>
<dbReference type="Pfam" id="PF19577">
    <property type="entry name" value="DcaP"/>
    <property type="match status" value="1"/>
</dbReference>
<dbReference type="EMBL" id="AP025298">
    <property type="protein sequence ID" value="BDD02118.1"/>
    <property type="molecule type" value="Genomic_DNA"/>
</dbReference>
<accession>A0ABN6LG25</accession>
<feature type="signal peptide" evidence="1">
    <location>
        <begin position="1"/>
        <end position="22"/>
    </location>
</feature>
<reference evidence="3 4" key="1">
    <citation type="submission" date="2021-12" db="EMBL/GenBank/DDBJ databases">
        <title>Genome sequencing of bacteria with rrn-lacking chromosome and rrn-plasmid.</title>
        <authorList>
            <person name="Anda M."/>
            <person name="Iwasaki W."/>
        </authorList>
    </citation>
    <scope>NUCLEOTIDE SEQUENCE [LARGE SCALE GENOMIC DNA]</scope>
    <source>
        <strain evidence="3 4">NBRC 101262</strain>
        <plasmid evidence="2 4">pPP4</plasmid>
        <plasmid evidence="3 4">pPP6</plasmid>
    </source>
</reference>
<dbReference type="RefSeq" id="WP_338399178.1">
    <property type="nucleotide sequence ID" value="NZ_AP025296.1"/>
</dbReference>
<geneLocation type="plasmid" evidence="3 4">
    <name>pPP6</name>
</geneLocation>
<protein>
    <submittedName>
        <fullName evidence="3">Porin</fullName>
    </submittedName>
</protein>
<proteinExistence type="predicted"/>
<keyword evidence="4" id="KW-1185">Reference proteome</keyword>
<evidence type="ECO:0000256" key="1">
    <source>
        <dbReference type="SAM" id="SignalP"/>
    </source>
</evidence>
<geneLocation type="plasmid" evidence="2 4">
    <name>pPP4</name>
</geneLocation>
<dbReference type="Proteomes" id="UP001354989">
    <property type="component" value="Plasmid pPP6"/>
</dbReference>